<reference evidence="1" key="1">
    <citation type="submission" date="2004-11" db="EMBL/GenBank/DDBJ databases">
        <title>The full-length cDNA sequences of Schistosoma japonicum genes.</title>
        <authorList>
            <person name="Han Z."/>
        </authorList>
    </citation>
    <scope>NUCLEOTIDE SEQUENCE</scope>
</reference>
<dbReference type="AlphaFoldDB" id="Q5DBF0"/>
<evidence type="ECO:0000313" key="1">
    <source>
        <dbReference type="EMBL" id="AAW26856.1"/>
    </source>
</evidence>
<reference evidence="1" key="2">
    <citation type="journal article" date="2006" name="PLoS Pathog.">
        <title>New perspectives on host-parasite interplay by comparative transcriptomic and proteomic analyses of Schistosoma japonicum.</title>
        <authorList>
            <person name="Liu F."/>
            <person name="Lu J."/>
            <person name="Hu W."/>
            <person name="Wang S.Y."/>
            <person name="Cui S.J."/>
            <person name="Chi M."/>
            <person name="Yan Q."/>
            <person name="Wang X.R."/>
            <person name="Song H.D."/>
            <person name="Xu X.N."/>
            <person name="Wang J.J."/>
            <person name="Zhang X.L."/>
            <person name="Zhang X."/>
            <person name="Wang Z.Q."/>
            <person name="Xue C.L."/>
            <person name="Brindley P.J."/>
            <person name="McManus D.P."/>
            <person name="Yang P.Y."/>
            <person name="Feng Z."/>
            <person name="Chen Z."/>
            <person name="Han Z.G."/>
        </authorList>
    </citation>
    <scope>NUCLEOTIDE SEQUENCE</scope>
</reference>
<sequence>MVVHSSAFLNLCPFCLKEVLFYGIHLHRGTHKQAVYHVDLHIVCLLGSPNGTVKMSLCEVNLDDVPMEIVTSEEDSESEYANAFLSAYSESVDDPVAQNCSVELDEIELRSRALRSMLLQKQTTSGV</sequence>
<protein>
    <submittedName>
        <fullName evidence="1">SJCHGC08724 protein</fullName>
    </submittedName>
</protein>
<accession>Q5DBF0</accession>
<proteinExistence type="evidence at transcript level"/>
<organism evidence="1">
    <name type="scientific">Schistosoma japonicum</name>
    <name type="common">Blood fluke</name>
    <dbReference type="NCBI Taxonomy" id="6182"/>
    <lineage>
        <taxon>Eukaryota</taxon>
        <taxon>Metazoa</taxon>
        <taxon>Spiralia</taxon>
        <taxon>Lophotrochozoa</taxon>
        <taxon>Platyhelminthes</taxon>
        <taxon>Trematoda</taxon>
        <taxon>Digenea</taxon>
        <taxon>Strigeidida</taxon>
        <taxon>Schistosomatoidea</taxon>
        <taxon>Schistosomatidae</taxon>
        <taxon>Schistosoma</taxon>
    </lineage>
</organism>
<name>Q5DBF0_SCHJA</name>
<dbReference type="EMBL" id="AY815124">
    <property type="protein sequence ID" value="AAW26856.1"/>
    <property type="molecule type" value="mRNA"/>
</dbReference>